<organism evidence="1 2">
    <name type="scientific">Acidipila rosea</name>
    <dbReference type="NCBI Taxonomy" id="768535"/>
    <lineage>
        <taxon>Bacteria</taxon>
        <taxon>Pseudomonadati</taxon>
        <taxon>Acidobacteriota</taxon>
        <taxon>Terriglobia</taxon>
        <taxon>Terriglobales</taxon>
        <taxon>Acidobacteriaceae</taxon>
        <taxon>Acidipila</taxon>
    </lineage>
</organism>
<dbReference type="EMBL" id="SMGK01000001">
    <property type="protein sequence ID" value="TCK75858.1"/>
    <property type="molecule type" value="Genomic_DNA"/>
</dbReference>
<keyword evidence="2" id="KW-1185">Reference proteome</keyword>
<evidence type="ECO:0008006" key="3">
    <source>
        <dbReference type="Google" id="ProtNLM"/>
    </source>
</evidence>
<accession>A0A4R1LBK8</accession>
<dbReference type="Proteomes" id="UP000295210">
    <property type="component" value="Unassembled WGS sequence"/>
</dbReference>
<evidence type="ECO:0000313" key="1">
    <source>
        <dbReference type="EMBL" id="TCK75858.1"/>
    </source>
</evidence>
<dbReference type="RefSeq" id="WP_131992094.1">
    <property type="nucleotide sequence ID" value="NZ_SMGK01000001.1"/>
</dbReference>
<comment type="caution">
    <text evidence="1">The sequence shown here is derived from an EMBL/GenBank/DDBJ whole genome shotgun (WGS) entry which is preliminary data.</text>
</comment>
<gene>
    <name evidence="1" type="ORF">C7378_0855</name>
</gene>
<dbReference type="OrthoDB" id="4547474at2"/>
<proteinExistence type="predicted"/>
<evidence type="ECO:0000313" key="2">
    <source>
        <dbReference type="Proteomes" id="UP000295210"/>
    </source>
</evidence>
<reference evidence="1 2" key="1">
    <citation type="submission" date="2019-03" db="EMBL/GenBank/DDBJ databases">
        <title>Genomic Encyclopedia of Type Strains, Phase IV (KMG-IV): sequencing the most valuable type-strain genomes for metagenomic binning, comparative biology and taxonomic classification.</title>
        <authorList>
            <person name="Goeker M."/>
        </authorList>
    </citation>
    <scope>NUCLEOTIDE SEQUENCE [LARGE SCALE GENOMIC DNA]</scope>
    <source>
        <strain evidence="1 2">DSM 103428</strain>
    </source>
</reference>
<sequence length="254" mass="27799">MKLGRVQSIHDPRTLQLADYVSIASLPVPPSKESFETTASWPMLANNQFNCCTSAAAGHMVHHWTAANQRGVFLTDADIIRAHAQLTGDRLMDCVSMLAALKYWRNTGIGNHRIHSFVNARAQAGDQLRGIVHLFGSAYVGMDLPKFVLAGDPSGWTGIPWAIPDSVSDEDAAPQPANGHCVTAIGYGEDGVYVVTWGTFKTMSWEFYNRYSIELYAVLSPDWVCGDQVSPSGFDLLSLRRDLSLVQQASPASR</sequence>
<dbReference type="AlphaFoldDB" id="A0A4R1LBK8"/>
<name>A0A4R1LBK8_9BACT</name>
<protein>
    <recommendedName>
        <fullName evidence="3">Papain like cysteine protease AvrRpt2</fullName>
    </recommendedName>
</protein>